<dbReference type="InterPro" id="IPR010982">
    <property type="entry name" value="Lambda_DNA-bd_dom_sf"/>
</dbReference>
<proteinExistence type="predicted"/>
<protein>
    <submittedName>
        <fullName evidence="2">Uncharacterized protein</fullName>
    </submittedName>
</protein>
<dbReference type="SUPFAM" id="SSF47413">
    <property type="entry name" value="lambda repressor-like DNA-binding domains"/>
    <property type="match status" value="1"/>
</dbReference>
<accession>A0A6J5NLT8</accession>
<sequence length="79" mass="9048">MTRKEFLKENDLLDIIKDEFNLRNDKALAGFLDIQPSMISKIRNGKMGVTPNMLLIIHDATDWSIQKIRGYLPGSSIQE</sequence>
<evidence type="ECO:0000313" key="2">
    <source>
        <dbReference type="EMBL" id="CAB4157918.1"/>
    </source>
</evidence>
<name>A0A6J5NLT8_9CAUD</name>
<organism evidence="2">
    <name type="scientific">uncultured Caudovirales phage</name>
    <dbReference type="NCBI Taxonomy" id="2100421"/>
    <lineage>
        <taxon>Viruses</taxon>
        <taxon>Duplodnaviria</taxon>
        <taxon>Heunggongvirae</taxon>
        <taxon>Uroviricota</taxon>
        <taxon>Caudoviricetes</taxon>
        <taxon>Peduoviridae</taxon>
        <taxon>Maltschvirus</taxon>
        <taxon>Maltschvirus maltsch</taxon>
    </lineage>
</organism>
<dbReference type="EMBL" id="LR796389">
    <property type="protein sequence ID" value="CAB4141368.1"/>
    <property type="molecule type" value="Genomic_DNA"/>
</dbReference>
<evidence type="ECO:0000313" key="1">
    <source>
        <dbReference type="EMBL" id="CAB4141368.1"/>
    </source>
</evidence>
<dbReference type="EMBL" id="LR796665">
    <property type="protein sequence ID" value="CAB4157918.1"/>
    <property type="molecule type" value="Genomic_DNA"/>
</dbReference>
<gene>
    <name evidence="1" type="ORF">UFOVP414_21</name>
    <name evidence="2" type="ORF">UFOVP687_35</name>
</gene>
<dbReference type="GO" id="GO:0003677">
    <property type="term" value="F:DNA binding"/>
    <property type="evidence" value="ECO:0007669"/>
    <property type="project" value="InterPro"/>
</dbReference>
<reference evidence="2" key="1">
    <citation type="submission" date="2020-04" db="EMBL/GenBank/DDBJ databases">
        <authorList>
            <person name="Chiriac C."/>
            <person name="Salcher M."/>
            <person name="Ghai R."/>
            <person name="Kavagutti S V."/>
        </authorList>
    </citation>
    <scope>NUCLEOTIDE SEQUENCE</scope>
</reference>